<dbReference type="EMBL" id="JABANN010000588">
    <property type="protein sequence ID" value="KAF4656342.1"/>
    <property type="molecule type" value="Genomic_DNA"/>
</dbReference>
<name>A0A7J6LAX8_PEROL</name>
<evidence type="ECO:0000313" key="2">
    <source>
        <dbReference type="EMBL" id="KAF4658381.1"/>
    </source>
</evidence>
<organism evidence="1 4">
    <name type="scientific">Perkinsus olseni</name>
    <name type="common">Perkinsus atlanticus</name>
    <dbReference type="NCBI Taxonomy" id="32597"/>
    <lineage>
        <taxon>Eukaryota</taxon>
        <taxon>Sar</taxon>
        <taxon>Alveolata</taxon>
        <taxon>Perkinsozoa</taxon>
        <taxon>Perkinsea</taxon>
        <taxon>Perkinsida</taxon>
        <taxon>Perkinsidae</taxon>
        <taxon>Perkinsus</taxon>
    </lineage>
</organism>
<evidence type="ECO:0000313" key="4">
    <source>
        <dbReference type="Proteomes" id="UP000572268"/>
    </source>
</evidence>
<reference evidence="3 4" key="1">
    <citation type="submission" date="2020-04" db="EMBL/GenBank/DDBJ databases">
        <title>Perkinsus olseni comparative genomics.</title>
        <authorList>
            <person name="Bogema D.R."/>
        </authorList>
    </citation>
    <scope>NUCLEOTIDE SEQUENCE [LARGE SCALE GENOMIC DNA]</scope>
    <source>
        <strain evidence="2">ATCC PRA-179</strain>
        <strain evidence="1">ATCC PRA-31</strain>
    </source>
</reference>
<evidence type="ECO:0000313" key="3">
    <source>
        <dbReference type="Proteomes" id="UP000570595"/>
    </source>
</evidence>
<sequence>MIKEVRFAEKDVQLMSSISGLNLRHACGLSKVYFRPETTVRQYSFRDQSDVTSVQVNLVKSVELFSSLAADFCLRPFVQTQTQTRSHTKRYRFNISAFAARVVRKVIGRTELLVQKEYEHGEAEDFLYALYMQGDSVPGDAAHIRALLR</sequence>
<dbReference type="AlphaFoldDB" id="A0A7J6LAX8"/>
<proteinExistence type="predicted"/>
<accession>A0A7J6LAX8</accession>
<protein>
    <submittedName>
        <fullName evidence="1">Uncharacterized protein</fullName>
    </submittedName>
</protein>
<dbReference type="Proteomes" id="UP000570595">
    <property type="component" value="Unassembled WGS sequence"/>
</dbReference>
<gene>
    <name evidence="1" type="ORF">FOL46_007863</name>
    <name evidence="2" type="ORF">FOZ61_005664</name>
</gene>
<evidence type="ECO:0000313" key="1">
    <source>
        <dbReference type="EMBL" id="KAF4656342.1"/>
    </source>
</evidence>
<comment type="caution">
    <text evidence="1">The sequence shown here is derived from an EMBL/GenBank/DDBJ whole genome shotgun (WGS) entry which is preliminary data.</text>
</comment>
<dbReference type="EMBL" id="JABAHT010000311">
    <property type="protein sequence ID" value="KAF4658381.1"/>
    <property type="molecule type" value="Genomic_DNA"/>
</dbReference>
<dbReference type="Proteomes" id="UP000572268">
    <property type="component" value="Unassembled WGS sequence"/>
</dbReference>